<evidence type="ECO:0000313" key="3">
    <source>
        <dbReference type="EMBL" id="CAF2832879.1"/>
    </source>
</evidence>
<evidence type="ECO:0000313" key="4">
    <source>
        <dbReference type="Proteomes" id="UP000675881"/>
    </source>
</evidence>
<dbReference type="OrthoDB" id="10520307at2759"/>
<reference evidence="3" key="1">
    <citation type="submission" date="2021-02" db="EMBL/GenBank/DDBJ databases">
        <authorList>
            <person name="Bekaert M."/>
        </authorList>
    </citation>
    <scope>NUCLEOTIDE SEQUENCE</scope>
    <source>
        <strain evidence="3">IoA-00</strain>
    </source>
</reference>
<keyword evidence="2" id="KW-1133">Transmembrane helix</keyword>
<keyword evidence="2" id="KW-0812">Transmembrane</keyword>
<proteinExistence type="predicted"/>
<dbReference type="AlphaFoldDB" id="A0A7R8CMK1"/>
<accession>A0A7R8CMK1</accession>
<name>A0A7R8CMK1_LEPSM</name>
<sequence>MLTSLTRSINYLSACCFVCELTLFFSSIQLISILPKSKMHTQMVSVVFTLLLATHFAEGIFFPAAAVVPGAVAATGATAIATSIAPNLLGIAGAAAGAKLLGLGALALANRRGGGGGGGRNRRRRTRFRGRRDVDSEGEDSTVQEEIDSSPYIKIIHELEPEECMRKMICSLAASNKQDNPILFAFGNNLEKSSIDKDAFKIGFDYKIAAKFGNYVKDIRKCEIRYKCSIATDQLLDIANL</sequence>
<feature type="transmembrane region" description="Helical" evidence="2">
    <location>
        <begin position="46"/>
        <end position="68"/>
    </location>
</feature>
<evidence type="ECO:0000256" key="2">
    <source>
        <dbReference type="SAM" id="Phobius"/>
    </source>
</evidence>
<keyword evidence="4" id="KW-1185">Reference proteome</keyword>
<dbReference type="Proteomes" id="UP000675881">
    <property type="component" value="Chromosome 13"/>
</dbReference>
<evidence type="ECO:0000256" key="1">
    <source>
        <dbReference type="SAM" id="MobiDB-lite"/>
    </source>
</evidence>
<feature type="transmembrane region" description="Helical" evidence="2">
    <location>
        <begin position="88"/>
        <end position="109"/>
    </location>
</feature>
<feature type="region of interest" description="Disordered" evidence="1">
    <location>
        <begin position="112"/>
        <end position="143"/>
    </location>
</feature>
<feature type="transmembrane region" description="Helical" evidence="2">
    <location>
        <begin position="12"/>
        <end position="34"/>
    </location>
</feature>
<organism evidence="3 4">
    <name type="scientific">Lepeophtheirus salmonis</name>
    <name type="common">Salmon louse</name>
    <name type="synonym">Caligus salmonis</name>
    <dbReference type="NCBI Taxonomy" id="72036"/>
    <lineage>
        <taxon>Eukaryota</taxon>
        <taxon>Metazoa</taxon>
        <taxon>Ecdysozoa</taxon>
        <taxon>Arthropoda</taxon>
        <taxon>Crustacea</taxon>
        <taxon>Multicrustacea</taxon>
        <taxon>Hexanauplia</taxon>
        <taxon>Copepoda</taxon>
        <taxon>Siphonostomatoida</taxon>
        <taxon>Caligidae</taxon>
        <taxon>Lepeophtheirus</taxon>
    </lineage>
</organism>
<dbReference type="EMBL" id="HG994592">
    <property type="protein sequence ID" value="CAF2832879.1"/>
    <property type="molecule type" value="Genomic_DNA"/>
</dbReference>
<protein>
    <submittedName>
        <fullName evidence="3">(salmon louse) hypothetical protein</fullName>
    </submittedName>
</protein>
<feature type="compositionally biased region" description="Basic residues" evidence="1">
    <location>
        <begin position="120"/>
        <end position="130"/>
    </location>
</feature>
<keyword evidence="2" id="KW-0472">Membrane</keyword>
<gene>
    <name evidence="3" type="ORF">LSAA_4414</name>
</gene>